<keyword evidence="3" id="KW-1185">Reference proteome</keyword>
<feature type="signal peptide" evidence="1">
    <location>
        <begin position="1"/>
        <end position="20"/>
    </location>
</feature>
<feature type="chain" id="PRO_5023046848" evidence="1">
    <location>
        <begin position="21"/>
        <end position="53"/>
    </location>
</feature>
<protein>
    <submittedName>
        <fullName evidence="2">Uncharacterized protein</fullName>
    </submittedName>
</protein>
<dbReference type="AlphaFoldDB" id="A0A5C3LID2"/>
<gene>
    <name evidence="2" type="ORF">BDQ12DRAFT_692510</name>
</gene>
<evidence type="ECO:0000313" key="2">
    <source>
        <dbReference type="EMBL" id="TFK32442.1"/>
    </source>
</evidence>
<name>A0A5C3LID2_9AGAR</name>
<keyword evidence="1" id="KW-0732">Signal</keyword>
<proteinExistence type="predicted"/>
<sequence>MKFFSAVVLSVTIFVAAVAASPASEIFPCKPLLQSCEFNVECCGDLCLLGLCA</sequence>
<dbReference type="Proteomes" id="UP000308652">
    <property type="component" value="Unassembled WGS sequence"/>
</dbReference>
<evidence type="ECO:0000256" key="1">
    <source>
        <dbReference type="SAM" id="SignalP"/>
    </source>
</evidence>
<evidence type="ECO:0000313" key="3">
    <source>
        <dbReference type="Proteomes" id="UP000308652"/>
    </source>
</evidence>
<organism evidence="2 3">
    <name type="scientific">Crucibulum laeve</name>
    <dbReference type="NCBI Taxonomy" id="68775"/>
    <lineage>
        <taxon>Eukaryota</taxon>
        <taxon>Fungi</taxon>
        <taxon>Dikarya</taxon>
        <taxon>Basidiomycota</taxon>
        <taxon>Agaricomycotina</taxon>
        <taxon>Agaricomycetes</taxon>
        <taxon>Agaricomycetidae</taxon>
        <taxon>Agaricales</taxon>
        <taxon>Agaricineae</taxon>
        <taxon>Nidulariaceae</taxon>
        <taxon>Crucibulum</taxon>
    </lineage>
</organism>
<accession>A0A5C3LID2</accession>
<dbReference type="EMBL" id="ML213675">
    <property type="protein sequence ID" value="TFK32442.1"/>
    <property type="molecule type" value="Genomic_DNA"/>
</dbReference>
<reference evidence="2 3" key="1">
    <citation type="journal article" date="2019" name="Nat. Ecol. Evol.">
        <title>Megaphylogeny resolves global patterns of mushroom evolution.</title>
        <authorList>
            <person name="Varga T."/>
            <person name="Krizsan K."/>
            <person name="Foldi C."/>
            <person name="Dima B."/>
            <person name="Sanchez-Garcia M."/>
            <person name="Sanchez-Ramirez S."/>
            <person name="Szollosi G.J."/>
            <person name="Szarkandi J.G."/>
            <person name="Papp V."/>
            <person name="Albert L."/>
            <person name="Andreopoulos W."/>
            <person name="Angelini C."/>
            <person name="Antonin V."/>
            <person name="Barry K.W."/>
            <person name="Bougher N.L."/>
            <person name="Buchanan P."/>
            <person name="Buyck B."/>
            <person name="Bense V."/>
            <person name="Catcheside P."/>
            <person name="Chovatia M."/>
            <person name="Cooper J."/>
            <person name="Damon W."/>
            <person name="Desjardin D."/>
            <person name="Finy P."/>
            <person name="Geml J."/>
            <person name="Haridas S."/>
            <person name="Hughes K."/>
            <person name="Justo A."/>
            <person name="Karasinski D."/>
            <person name="Kautmanova I."/>
            <person name="Kiss B."/>
            <person name="Kocsube S."/>
            <person name="Kotiranta H."/>
            <person name="LaButti K.M."/>
            <person name="Lechner B.E."/>
            <person name="Liimatainen K."/>
            <person name="Lipzen A."/>
            <person name="Lukacs Z."/>
            <person name="Mihaltcheva S."/>
            <person name="Morgado L.N."/>
            <person name="Niskanen T."/>
            <person name="Noordeloos M.E."/>
            <person name="Ohm R.A."/>
            <person name="Ortiz-Santana B."/>
            <person name="Ovrebo C."/>
            <person name="Racz N."/>
            <person name="Riley R."/>
            <person name="Savchenko A."/>
            <person name="Shiryaev A."/>
            <person name="Soop K."/>
            <person name="Spirin V."/>
            <person name="Szebenyi C."/>
            <person name="Tomsovsky M."/>
            <person name="Tulloss R.E."/>
            <person name="Uehling J."/>
            <person name="Grigoriev I.V."/>
            <person name="Vagvolgyi C."/>
            <person name="Papp T."/>
            <person name="Martin F.M."/>
            <person name="Miettinen O."/>
            <person name="Hibbett D.S."/>
            <person name="Nagy L.G."/>
        </authorList>
    </citation>
    <scope>NUCLEOTIDE SEQUENCE [LARGE SCALE GENOMIC DNA]</scope>
    <source>
        <strain evidence="2 3">CBS 166.37</strain>
    </source>
</reference>